<dbReference type="InterPro" id="IPR032466">
    <property type="entry name" value="Metal_Hydrolase"/>
</dbReference>
<dbReference type="PANTHER" id="PTHR35563:SF2">
    <property type="entry name" value="BARREL METAL-DEPENDENT HYDROLASE, PUTATIVE (AFU_ORTHOLOGUE AFUA_1G16240)-RELATED"/>
    <property type="match status" value="1"/>
</dbReference>
<dbReference type="InterPro" id="IPR052358">
    <property type="entry name" value="Aro_Compnd_Degr_Hydrolases"/>
</dbReference>
<keyword evidence="2" id="KW-0378">Hydrolase</keyword>
<keyword evidence="3" id="KW-1185">Reference proteome</keyword>
<dbReference type="RefSeq" id="WP_084281895.1">
    <property type="nucleotide sequence ID" value="NZ_FWXJ01000001.1"/>
</dbReference>
<dbReference type="OrthoDB" id="9787654at2"/>
<evidence type="ECO:0000313" key="3">
    <source>
        <dbReference type="Proteomes" id="UP000192708"/>
    </source>
</evidence>
<reference evidence="2 3" key="1">
    <citation type="submission" date="2017-04" db="EMBL/GenBank/DDBJ databases">
        <authorList>
            <person name="Afonso C.L."/>
            <person name="Miller P.J."/>
            <person name="Scott M.A."/>
            <person name="Spackman E."/>
            <person name="Goraichik I."/>
            <person name="Dimitrov K.M."/>
            <person name="Suarez D.L."/>
            <person name="Swayne D.E."/>
        </authorList>
    </citation>
    <scope>NUCLEOTIDE SEQUENCE [LARGE SCALE GENOMIC DNA]</scope>
    <source>
        <strain evidence="2 3">VK13</strain>
    </source>
</reference>
<protein>
    <submittedName>
        <fullName evidence="2">Predicted metal-dependent hydrolase, TIM-barrel fold</fullName>
    </submittedName>
</protein>
<sequence length="298" mass="32912">MTKVCLPAFPLNEYESVSLQIPQLACDSHVHVFGPFAKYPLADDRSYTPATEFLPAQFIAHLDQLGLTRGVVVTASVCGTNNGSTLDALLAYPDRLRGVVVPDPNITDEELDQMHALGVRGVRVNLLQVGGHAMYRNGIGLETLEALAPRMRSRGWHAQIWIYAPDLPRLMPRLAALQLPLIVDHMGRMETARGITDPGFVFLCDLIKTGEAYCKISGVDRIGTASKGFVDALPFMQALVDANPKQLVWGTDWPHINYFEQQKLPNDGRLLNLLGEVLNTPELLQQVLVDTPAVLYDF</sequence>
<proteinExistence type="predicted"/>
<dbReference type="Pfam" id="PF04909">
    <property type="entry name" value="Amidohydro_2"/>
    <property type="match status" value="1"/>
</dbReference>
<dbReference type="GO" id="GO:0016787">
    <property type="term" value="F:hydrolase activity"/>
    <property type="evidence" value="ECO:0007669"/>
    <property type="project" value="UniProtKB-KW"/>
</dbReference>
<dbReference type="STRING" id="1938817.SAMN06296008_10195"/>
<evidence type="ECO:0000313" key="2">
    <source>
        <dbReference type="EMBL" id="SMC30218.1"/>
    </source>
</evidence>
<feature type="domain" description="Amidohydrolase-related" evidence="1">
    <location>
        <begin position="26"/>
        <end position="298"/>
    </location>
</feature>
<accession>A0A1W1Y3A9</accession>
<dbReference type="EMBL" id="FWXJ01000001">
    <property type="protein sequence ID" value="SMC30218.1"/>
    <property type="molecule type" value="Genomic_DNA"/>
</dbReference>
<dbReference type="SUPFAM" id="SSF51556">
    <property type="entry name" value="Metallo-dependent hydrolases"/>
    <property type="match status" value="1"/>
</dbReference>
<gene>
    <name evidence="2" type="ORF">SAMN06296008_10195</name>
</gene>
<dbReference type="Gene3D" id="3.20.20.140">
    <property type="entry name" value="Metal-dependent hydrolases"/>
    <property type="match status" value="1"/>
</dbReference>
<name>A0A1W1Y3A9_9BURK</name>
<dbReference type="AlphaFoldDB" id="A0A1W1Y3A9"/>
<dbReference type="PANTHER" id="PTHR35563">
    <property type="entry name" value="BARREL METAL-DEPENDENT HYDROLASE, PUTATIVE (AFU_ORTHOLOGUE AFUA_1G16240)-RELATED"/>
    <property type="match status" value="1"/>
</dbReference>
<dbReference type="Proteomes" id="UP000192708">
    <property type="component" value="Unassembled WGS sequence"/>
</dbReference>
<organism evidence="2 3">
    <name type="scientific">Polynucleobacter kasalickyi</name>
    <dbReference type="NCBI Taxonomy" id="1938817"/>
    <lineage>
        <taxon>Bacteria</taxon>
        <taxon>Pseudomonadati</taxon>
        <taxon>Pseudomonadota</taxon>
        <taxon>Betaproteobacteria</taxon>
        <taxon>Burkholderiales</taxon>
        <taxon>Burkholderiaceae</taxon>
        <taxon>Polynucleobacter</taxon>
    </lineage>
</organism>
<evidence type="ECO:0000259" key="1">
    <source>
        <dbReference type="Pfam" id="PF04909"/>
    </source>
</evidence>
<dbReference type="InterPro" id="IPR006680">
    <property type="entry name" value="Amidohydro-rel"/>
</dbReference>